<reference evidence="2" key="2">
    <citation type="journal article" date="2023" name="IMA Fungus">
        <title>Comparative genomic study of the Penicillium genus elucidates a diverse pangenome and 15 lateral gene transfer events.</title>
        <authorList>
            <person name="Petersen C."/>
            <person name="Sorensen T."/>
            <person name="Nielsen M.R."/>
            <person name="Sondergaard T.E."/>
            <person name="Sorensen J.L."/>
            <person name="Fitzpatrick D.A."/>
            <person name="Frisvad J.C."/>
            <person name="Nielsen K.L."/>
        </authorList>
    </citation>
    <scope>NUCLEOTIDE SEQUENCE</scope>
    <source>
        <strain evidence="2">IBT 21472</strain>
    </source>
</reference>
<sequence>MGNKTTLDGPRQAEATRAKNEALDKLIQVYHVAKADYYLGDANKSGISDKSTDKFTNVRFLRDTAENLLRCLKAQGEDHHLIPEVERVVTASCEHAERLAGGRKRIFEDPEDEQLARHRNGQRHNQENKLSLYPSHPSSTSHGTRFELSKRPRTFQPVDRYRGEAYKEDWHNGRAYERTERIGRGHSRARPFRDHYRRGHPAVRDRGRSRTDPADYAVNIEHARDTRRSDRDDRTNHGDLINRTEPFDRPDEGYNGSD</sequence>
<dbReference type="EMBL" id="JAPZBO010000003">
    <property type="protein sequence ID" value="KAJ5321268.1"/>
    <property type="molecule type" value="Genomic_DNA"/>
</dbReference>
<comment type="caution">
    <text evidence="2">The sequence shown here is derived from an EMBL/GenBank/DDBJ whole genome shotgun (WGS) entry which is preliminary data.</text>
</comment>
<name>A0A9W9GKV5_9EURO</name>
<feature type="region of interest" description="Disordered" evidence="1">
    <location>
        <begin position="114"/>
        <end position="154"/>
    </location>
</feature>
<organism evidence="2 3">
    <name type="scientific">Penicillium atrosanguineum</name>
    <dbReference type="NCBI Taxonomy" id="1132637"/>
    <lineage>
        <taxon>Eukaryota</taxon>
        <taxon>Fungi</taxon>
        <taxon>Dikarya</taxon>
        <taxon>Ascomycota</taxon>
        <taxon>Pezizomycotina</taxon>
        <taxon>Eurotiomycetes</taxon>
        <taxon>Eurotiomycetidae</taxon>
        <taxon>Eurotiales</taxon>
        <taxon>Aspergillaceae</taxon>
        <taxon>Penicillium</taxon>
    </lineage>
</organism>
<evidence type="ECO:0000313" key="2">
    <source>
        <dbReference type="EMBL" id="KAJ5321268.1"/>
    </source>
</evidence>
<dbReference type="Proteomes" id="UP001147746">
    <property type="component" value="Unassembled WGS sequence"/>
</dbReference>
<proteinExistence type="predicted"/>
<keyword evidence="3" id="KW-1185">Reference proteome</keyword>
<dbReference type="OrthoDB" id="5296805at2759"/>
<reference evidence="2" key="1">
    <citation type="submission" date="2022-12" db="EMBL/GenBank/DDBJ databases">
        <authorList>
            <person name="Petersen C."/>
        </authorList>
    </citation>
    <scope>NUCLEOTIDE SEQUENCE</scope>
    <source>
        <strain evidence="2">IBT 21472</strain>
    </source>
</reference>
<feature type="compositionally biased region" description="Basic and acidic residues" evidence="1">
    <location>
        <begin position="221"/>
        <end position="252"/>
    </location>
</feature>
<accession>A0A9W9GKV5</accession>
<dbReference type="AlphaFoldDB" id="A0A9W9GKV5"/>
<evidence type="ECO:0000256" key="1">
    <source>
        <dbReference type="SAM" id="MobiDB-lite"/>
    </source>
</evidence>
<protein>
    <submittedName>
        <fullName evidence="2">Uncharacterized protein</fullName>
    </submittedName>
</protein>
<feature type="compositionally biased region" description="Basic and acidic residues" evidence="1">
    <location>
        <begin position="202"/>
        <end position="213"/>
    </location>
</feature>
<feature type="region of interest" description="Disordered" evidence="1">
    <location>
        <begin position="181"/>
        <end position="258"/>
    </location>
</feature>
<gene>
    <name evidence="2" type="ORF">N7476_004270</name>
</gene>
<evidence type="ECO:0000313" key="3">
    <source>
        <dbReference type="Proteomes" id="UP001147746"/>
    </source>
</evidence>
<feature type="compositionally biased region" description="Basic residues" evidence="1">
    <location>
        <begin position="184"/>
        <end position="201"/>
    </location>
</feature>